<accession>A0A3M9MRQ6</accession>
<protein>
    <submittedName>
        <fullName evidence="2">Transposase</fullName>
    </submittedName>
</protein>
<gene>
    <name evidence="2" type="ORF">EFA69_19105</name>
</gene>
<proteinExistence type="predicted"/>
<dbReference type="InterPro" id="IPR036515">
    <property type="entry name" value="Transposase_17_sf"/>
</dbReference>
<dbReference type="EMBL" id="RJJE01000017">
    <property type="protein sequence ID" value="RNI28181.1"/>
    <property type="molecule type" value="Genomic_DNA"/>
</dbReference>
<organism evidence="2 3">
    <name type="scientific">Rufibacter immobilis</name>
    <dbReference type="NCBI Taxonomy" id="1348778"/>
    <lineage>
        <taxon>Bacteria</taxon>
        <taxon>Pseudomonadati</taxon>
        <taxon>Bacteroidota</taxon>
        <taxon>Cytophagia</taxon>
        <taxon>Cytophagales</taxon>
        <taxon>Hymenobacteraceae</taxon>
        <taxon>Rufibacter</taxon>
    </lineage>
</organism>
<evidence type="ECO:0000259" key="1">
    <source>
        <dbReference type="SMART" id="SM01321"/>
    </source>
</evidence>
<dbReference type="AlphaFoldDB" id="A0A3M9MRQ6"/>
<dbReference type="PANTHER" id="PTHR36966">
    <property type="entry name" value="REP-ASSOCIATED TYROSINE TRANSPOSASE"/>
    <property type="match status" value="1"/>
</dbReference>
<comment type="caution">
    <text evidence="2">The sequence shown here is derived from an EMBL/GenBank/DDBJ whole genome shotgun (WGS) entry which is preliminary data.</text>
</comment>
<dbReference type="GO" id="GO:0006313">
    <property type="term" value="P:DNA transposition"/>
    <property type="evidence" value="ECO:0007669"/>
    <property type="project" value="InterPro"/>
</dbReference>
<sequence length="190" mass="22022">MAKYDMFSKSARRLKGYDYRLEGLYFITICTQDRYPYFGEVVNGEMVLSDEGQIAHDYWLDLQKHMPHLFLGDFVVMPNHVHGIVGLEGILCDGSTLEDNKALPYNGITGKNEFMANLAPKAGSISHVIGFYKSTCTKMIRSVSTEPFGWQPRFHDRIIRNQRELLLIENYILNNPAKWQEDQFYKTKIE</sequence>
<evidence type="ECO:0000313" key="2">
    <source>
        <dbReference type="EMBL" id="RNI28181.1"/>
    </source>
</evidence>
<dbReference type="PANTHER" id="PTHR36966:SF1">
    <property type="entry name" value="REP-ASSOCIATED TYROSINE TRANSPOSASE"/>
    <property type="match status" value="1"/>
</dbReference>
<feature type="domain" description="Transposase IS200-like" evidence="1">
    <location>
        <begin position="20"/>
        <end position="175"/>
    </location>
</feature>
<dbReference type="GO" id="GO:0004803">
    <property type="term" value="F:transposase activity"/>
    <property type="evidence" value="ECO:0007669"/>
    <property type="project" value="InterPro"/>
</dbReference>
<dbReference type="SUPFAM" id="SSF143422">
    <property type="entry name" value="Transposase IS200-like"/>
    <property type="match status" value="1"/>
</dbReference>
<evidence type="ECO:0000313" key="3">
    <source>
        <dbReference type="Proteomes" id="UP000271010"/>
    </source>
</evidence>
<reference evidence="2 3" key="1">
    <citation type="submission" date="2018-11" db="EMBL/GenBank/DDBJ databases">
        <title>Rufibacter latericius sp. nov., isolated from water in Baiyang Lake.</title>
        <authorList>
            <person name="Yang Y."/>
        </authorList>
    </citation>
    <scope>NUCLEOTIDE SEQUENCE [LARGE SCALE GENOMIC DNA]</scope>
    <source>
        <strain evidence="2 3">MCC P1</strain>
    </source>
</reference>
<dbReference type="Gene3D" id="3.30.70.1290">
    <property type="entry name" value="Transposase IS200-like"/>
    <property type="match status" value="1"/>
</dbReference>
<dbReference type="Proteomes" id="UP000271010">
    <property type="component" value="Unassembled WGS sequence"/>
</dbReference>
<name>A0A3M9MRQ6_9BACT</name>
<dbReference type="InterPro" id="IPR002686">
    <property type="entry name" value="Transposase_17"/>
</dbReference>
<dbReference type="OrthoDB" id="9794403at2"/>
<dbReference type="SMART" id="SM01321">
    <property type="entry name" value="Y1_Tnp"/>
    <property type="match status" value="1"/>
</dbReference>
<dbReference type="InterPro" id="IPR052715">
    <property type="entry name" value="RAYT_transposase"/>
</dbReference>
<keyword evidence="3" id="KW-1185">Reference proteome</keyword>
<dbReference type="RefSeq" id="WP_123134649.1">
    <property type="nucleotide sequence ID" value="NZ_RJJE01000017.1"/>
</dbReference>
<dbReference type="GO" id="GO:0043565">
    <property type="term" value="F:sequence-specific DNA binding"/>
    <property type="evidence" value="ECO:0007669"/>
    <property type="project" value="TreeGrafter"/>
</dbReference>